<dbReference type="AlphaFoldDB" id="A0A967EWQ1"/>
<evidence type="ECO:0000313" key="2">
    <source>
        <dbReference type="Proteomes" id="UP000761264"/>
    </source>
</evidence>
<keyword evidence="2" id="KW-1185">Reference proteome</keyword>
<organism evidence="1 2">
    <name type="scientific">Pelagibius litoralis</name>
    <dbReference type="NCBI Taxonomy" id="374515"/>
    <lineage>
        <taxon>Bacteria</taxon>
        <taxon>Pseudomonadati</taxon>
        <taxon>Pseudomonadota</taxon>
        <taxon>Alphaproteobacteria</taxon>
        <taxon>Rhodospirillales</taxon>
        <taxon>Rhodovibrionaceae</taxon>
        <taxon>Pelagibius</taxon>
    </lineage>
</organism>
<protein>
    <recommendedName>
        <fullName evidence="3">Phage stabilisation protein</fullName>
    </recommendedName>
</protein>
<accession>A0A967EWQ1</accession>
<gene>
    <name evidence="1" type="ORF">HBA54_04145</name>
</gene>
<proteinExistence type="predicted"/>
<sequence length="471" mass="51118">MKIPFASQSYRSRSLPLSAQRVVNLYPEIQTPSAKEIVALFGTPGLPLHAALGNGPIRGMIRLDCGCAPGAGSLYVVSGSKLFKLDSNGDSTTLGDLPGTALVKMETNGTQIAILTGTEADNLFIATTTTLTQVTDTDFPGATSVVYLDGYFIFTDTNTDQFRISAINDGTSFDALEFASAEGAPDNLVGASVDHRELWLLGASTTEIWYNSGDTDFPFERASGAYIERGCIARDSIVNIDNSLMWVGDDKIVYRANGYSPGRVSTHAVEAVLEKAGGLADLVAFTYTQEGHAFYVLKKPDTFTLVYDVATSLWHERESHDRPDYRVSCFAEAFGLLLVGDDSNGNIYRLDLKSYTENGETMIASATAPPLFADAETAIANTLIIDFEHGEAATTGQGSDPQAMLDWSDDGGKTWSNEKWRSIGRKGKHRARAKWDRMGQFRQRVYRVKISDPVKRVISSVAYADIEGGGL</sequence>
<dbReference type="RefSeq" id="WP_167221635.1">
    <property type="nucleotide sequence ID" value="NZ_JAAQPH010000002.1"/>
</dbReference>
<evidence type="ECO:0000313" key="1">
    <source>
        <dbReference type="EMBL" id="NIA67773.1"/>
    </source>
</evidence>
<dbReference type="Proteomes" id="UP000761264">
    <property type="component" value="Unassembled WGS sequence"/>
</dbReference>
<comment type="caution">
    <text evidence="1">The sequence shown here is derived from an EMBL/GenBank/DDBJ whole genome shotgun (WGS) entry which is preliminary data.</text>
</comment>
<name>A0A967EWQ1_9PROT</name>
<dbReference type="EMBL" id="JAAQPH010000002">
    <property type="protein sequence ID" value="NIA67773.1"/>
    <property type="molecule type" value="Genomic_DNA"/>
</dbReference>
<dbReference type="SUPFAM" id="SSF63829">
    <property type="entry name" value="Calcium-dependent phosphotriesterase"/>
    <property type="match status" value="1"/>
</dbReference>
<reference evidence="1" key="1">
    <citation type="submission" date="2020-03" db="EMBL/GenBank/DDBJ databases">
        <title>Genome of Pelagibius litoralis DSM 21314T.</title>
        <authorList>
            <person name="Wang G."/>
        </authorList>
    </citation>
    <scope>NUCLEOTIDE SEQUENCE</scope>
    <source>
        <strain evidence="1">DSM 21314</strain>
    </source>
</reference>
<evidence type="ECO:0008006" key="3">
    <source>
        <dbReference type="Google" id="ProtNLM"/>
    </source>
</evidence>